<evidence type="ECO:0000313" key="2">
    <source>
        <dbReference type="Proteomes" id="UP001234202"/>
    </source>
</evidence>
<evidence type="ECO:0000313" key="1">
    <source>
        <dbReference type="EMBL" id="KAJ9126360.1"/>
    </source>
</evidence>
<proteinExistence type="predicted"/>
<dbReference type="Proteomes" id="UP001234202">
    <property type="component" value="Unassembled WGS sequence"/>
</dbReference>
<reference evidence="1" key="1">
    <citation type="submission" date="2023-04" db="EMBL/GenBank/DDBJ databases">
        <title>Draft Genome sequencing of Naganishia species isolated from polar environments using Oxford Nanopore Technology.</title>
        <authorList>
            <person name="Leo P."/>
            <person name="Venkateswaran K."/>
        </authorList>
    </citation>
    <scope>NUCLEOTIDE SEQUENCE</scope>
    <source>
        <strain evidence="1">DBVPG 5303</strain>
    </source>
</reference>
<sequence>MRLSTATLLLAGLTSTVLAAPNKSKCTQKTAKGNQGIVVSENGQFCLDGKPFYFSGSNSYWINQIPNDVEAVFKSLQQFGEKVLRIWGFGMVESTLAEPLNPDLGFYQLWVNGTWFLNTGSNGLQRFDEVVRLAEKYDVKLIVPLANNWEGYGSMDLYNKQITGNDTYHDVFYSDARVVESYQRYVTLIVSRYKNSKAIFSWELANEPRCNGYPAINSGKCTAATLSQWVKDQSAYIKSIDPQHMVCVGDEGFFNRPGAAGECVMYEYPHPMLIPDCRIADYEYNGQSGLDFDANLQIATIDFVKQSWGKTDFAAWGTQYIKDVIFRTSVSLITKNGQHIASGKENNKPIVMEEFGVEGYGNKTSIYPEWLQTAFDGDIAGIMPWQ</sequence>
<organism evidence="1 2">
    <name type="scientific">Naganishia onofrii</name>
    <dbReference type="NCBI Taxonomy" id="1851511"/>
    <lineage>
        <taxon>Eukaryota</taxon>
        <taxon>Fungi</taxon>
        <taxon>Dikarya</taxon>
        <taxon>Basidiomycota</taxon>
        <taxon>Agaricomycotina</taxon>
        <taxon>Tremellomycetes</taxon>
        <taxon>Filobasidiales</taxon>
        <taxon>Filobasidiaceae</taxon>
        <taxon>Naganishia</taxon>
    </lineage>
</organism>
<dbReference type="EMBL" id="JASBWV010000005">
    <property type="protein sequence ID" value="KAJ9126360.1"/>
    <property type="molecule type" value="Genomic_DNA"/>
</dbReference>
<protein>
    <submittedName>
        <fullName evidence="1">Uncharacterized protein</fullName>
    </submittedName>
</protein>
<accession>A0ACC2XSL9</accession>
<comment type="caution">
    <text evidence="1">The sequence shown here is derived from an EMBL/GenBank/DDBJ whole genome shotgun (WGS) entry which is preliminary data.</text>
</comment>
<gene>
    <name evidence="1" type="ORF">QFC24_002096</name>
</gene>
<name>A0ACC2XSL9_9TREE</name>
<keyword evidence="2" id="KW-1185">Reference proteome</keyword>